<feature type="chain" id="PRO_5007843938" description="Galactose oxidase" evidence="5">
    <location>
        <begin position="18"/>
        <end position="557"/>
    </location>
</feature>
<evidence type="ECO:0000313" key="7">
    <source>
        <dbReference type="Proteomes" id="UP000078561"/>
    </source>
</evidence>
<keyword evidence="4" id="KW-0472">Membrane</keyword>
<evidence type="ECO:0000256" key="4">
    <source>
        <dbReference type="SAM" id="Phobius"/>
    </source>
</evidence>
<evidence type="ECO:0000256" key="5">
    <source>
        <dbReference type="SAM" id="SignalP"/>
    </source>
</evidence>
<keyword evidence="2" id="KW-0677">Repeat</keyword>
<feature type="compositionally biased region" description="Low complexity" evidence="3">
    <location>
        <begin position="513"/>
        <end position="524"/>
    </location>
</feature>
<dbReference type="InterPro" id="IPR015915">
    <property type="entry name" value="Kelch-typ_b-propeller"/>
</dbReference>
<keyword evidence="1" id="KW-0880">Kelch repeat</keyword>
<dbReference type="SUPFAM" id="SSF117281">
    <property type="entry name" value="Kelch motif"/>
    <property type="match status" value="2"/>
</dbReference>
<evidence type="ECO:0008006" key="8">
    <source>
        <dbReference type="Google" id="ProtNLM"/>
    </source>
</evidence>
<sequence length="557" mass="61771">MSPFCLLLLIWIVWADATGVKERNRADTKIYCYGGGRSSAVAGSSVIYGDHFYLDLTSSFTANQPLTQWVVLPLSATQTEPRWGQSSSTFINTEMGYLMAMGSSNTGDGKNVLKNSTIVYSPSNQTWTTLRPPVSIPTSFALSTVIDKNGLVWMYGGLIPLDNQTSVLDGFYDDKSNSSNVTLPTQLYGINTKTWEWTTLSYPAQYQVRADHAAAITDDNQMYIVGGMTLNTDPSISLSRVYARMEQVLVFDTVQQNWQQITTNGPTPNQRRAFTLTYLPLRHQFVLYGGIFDTGNRATGRVPILDVCYTLDVRTSTWAPIDVQSQENNPTKLGSGQLYGHNSILFQTDLFIMFGVDEHNDYRGDVNILDTLTWQWKPTHEAAASIWTIPMIIGLVLGILLAIVLVAGSIYYLRYRHRNDTLSPLTHKRSSKQLRHQSFVIDTTADDPRLQMGLDNPIYQASSTTHNNSDEEVATHRPHSPQQQTMSETLLGSLALAAGLTASRPMSNHHYTSESSFTSFSATTKPDQQHTELGSSPTTTAHTPSPPLPRTKPDGDS</sequence>
<dbReference type="Gene3D" id="2.120.10.80">
    <property type="entry name" value="Kelch-type beta propeller"/>
    <property type="match status" value="2"/>
</dbReference>
<dbReference type="AlphaFoldDB" id="A0A163KPP5"/>
<evidence type="ECO:0000256" key="3">
    <source>
        <dbReference type="SAM" id="MobiDB-lite"/>
    </source>
</evidence>
<evidence type="ECO:0000256" key="1">
    <source>
        <dbReference type="ARBA" id="ARBA00022441"/>
    </source>
</evidence>
<accession>A0A163KPP5</accession>
<keyword evidence="5" id="KW-0732">Signal</keyword>
<name>A0A163KPP5_ABSGL</name>
<dbReference type="STRING" id="4829.A0A163KPP5"/>
<feature type="transmembrane region" description="Helical" evidence="4">
    <location>
        <begin position="387"/>
        <end position="413"/>
    </location>
</feature>
<dbReference type="CDD" id="cd12087">
    <property type="entry name" value="TM_EGFR-like"/>
    <property type="match status" value="1"/>
</dbReference>
<dbReference type="PANTHER" id="PTHR46093">
    <property type="entry name" value="ACYL-COA-BINDING DOMAIN-CONTAINING PROTEIN 5"/>
    <property type="match status" value="1"/>
</dbReference>
<gene>
    <name evidence="6" type="primary">ABSGL_15552.1 scaffold 17607</name>
</gene>
<keyword evidence="7" id="KW-1185">Reference proteome</keyword>
<dbReference type="InParanoid" id="A0A163KPP5"/>
<dbReference type="EMBL" id="LT555210">
    <property type="protein sequence ID" value="SAM09843.1"/>
    <property type="molecule type" value="Genomic_DNA"/>
</dbReference>
<dbReference type="PANTHER" id="PTHR46093:SF18">
    <property type="entry name" value="FIBRONECTIN TYPE-III DOMAIN-CONTAINING PROTEIN"/>
    <property type="match status" value="1"/>
</dbReference>
<proteinExistence type="predicted"/>
<protein>
    <recommendedName>
        <fullName evidence="8">Galactose oxidase</fullName>
    </recommendedName>
</protein>
<feature type="region of interest" description="Disordered" evidence="3">
    <location>
        <begin position="505"/>
        <end position="557"/>
    </location>
</feature>
<keyword evidence="4" id="KW-0812">Transmembrane</keyword>
<keyword evidence="4" id="KW-1133">Transmembrane helix</keyword>
<evidence type="ECO:0000313" key="6">
    <source>
        <dbReference type="EMBL" id="SAM09843.1"/>
    </source>
</evidence>
<dbReference type="OrthoDB" id="2363417at2759"/>
<evidence type="ECO:0000256" key="2">
    <source>
        <dbReference type="ARBA" id="ARBA00022737"/>
    </source>
</evidence>
<feature type="region of interest" description="Disordered" evidence="3">
    <location>
        <begin position="459"/>
        <end position="484"/>
    </location>
</feature>
<dbReference type="Pfam" id="PF24681">
    <property type="entry name" value="Kelch_KLHDC2_KLHL20_DRC7"/>
    <property type="match status" value="1"/>
</dbReference>
<feature type="signal peptide" evidence="5">
    <location>
        <begin position="1"/>
        <end position="17"/>
    </location>
</feature>
<organism evidence="6">
    <name type="scientific">Absidia glauca</name>
    <name type="common">Pin mould</name>
    <dbReference type="NCBI Taxonomy" id="4829"/>
    <lineage>
        <taxon>Eukaryota</taxon>
        <taxon>Fungi</taxon>
        <taxon>Fungi incertae sedis</taxon>
        <taxon>Mucoromycota</taxon>
        <taxon>Mucoromycotina</taxon>
        <taxon>Mucoromycetes</taxon>
        <taxon>Mucorales</taxon>
        <taxon>Cunninghamellaceae</taxon>
        <taxon>Absidia</taxon>
    </lineage>
</organism>
<reference evidence="6" key="1">
    <citation type="submission" date="2016-04" db="EMBL/GenBank/DDBJ databases">
        <authorList>
            <person name="Evans L.H."/>
            <person name="Alamgir A."/>
            <person name="Owens N."/>
            <person name="Weber N.D."/>
            <person name="Virtaneva K."/>
            <person name="Barbian K."/>
            <person name="Babar A."/>
            <person name="Rosenke K."/>
        </authorList>
    </citation>
    <scope>NUCLEOTIDE SEQUENCE [LARGE SCALE GENOMIC DNA]</scope>
    <source>
        <strain evidence="6">CBS 101.48</strain>
    </source>
</reference>
<dbReference type="Proteomes" id="UP000078561">
    <property type="component" value="Unassembled WGS sequence"/>
</dbReference>